<reference evidence="1 2" key="1">
    <citation type="submission" date="2022-10" db="EMBL/GenBank/DDBJ databases">
        <title>Luteolibacter arcticus strain CCTCC AB 2014275, whole genome shotgun sequencing project.</title>
        <authorList>
            <person name="Zhao G."/>
            <person name="Shen L."/>
        </authorList>
    </citation>
    <scope>NUCLEOTIDE SEQUENCE [LARGE SCALE GENOMIC DNA]</scope>
    <source>
        <strain evidence="1 2">CCTCC AB 2014275</strain>
    </source>
</reference>
<gene>
    <name evidence="1" type="ORF">OKA05_18325</name>
</gene>
<organism evidence="1 2">
    <name type="scientific">Luteolibacter arcticus</name>
    <dbReference type="NCBI Taxonomy" id="1581411"/>
    <lineage>
        <taxon>Bacteria</taxon>
        <taxon>Pseudomonadati</taxon>
        <taxon>Verrucomicrobiota</taxon>
        <taxon>Verrucomicrobiia</taxon>
        <taxon>Verrucomicrobiales</taxon>
        <taxon>Verrucomicrobiaceae</taxon>
        <taxon>Luteolibacter</taxon>
    </lineage>
</organism>
<dbReference type="Proteomes" id="UP001320876">
    <property type="component" value="Unassembled WGS sequence"/>
</dbReference>
<accession>A0ABT3GLY0</accession>
<evidence type="ECO:0000313" key="1">
    <source>
        <dbReference type="EMBL" id="MCW1924528.1"/>
    </source>
</evidence>
<dbReference type="EMBL" id="JAPDDT010000008">
    <property type="protein sequence ID" value="MCW1924528.1"/>
    <property type="molecule type" value="Genomic_DNA"/>
</dbReference>
<protein>
    <submittedName>
        <fullName evidence="1">Uncharacterized protein</fullName>
    </submittedName>
</protein>
<name>A0ABT3GLY0_9BACT</name>
<sequence>MTDRSRKMTTDPKVLAEKFDILAALVAAAGGEVRIPPDQMGGHERLEFFFDNSTNEHVVKLGPAVETVYVSQVPQSLADPETAWRVTMPSAWRTIVSRIANELLAMQPGSDLNIAGWLDTGEHFVLCTDQGLCGRAFELSGQNFAVIETEISGSAAPYRRLSKIIVRRHP</sequence>
<keyword evidence="2" id="KW-1185">Reference proteome</keyword>
<proteinExistence type="predicted"/>
<comment type="caution">
    <text evidence="1">The sequence shown here is derived from an EMBL/GenBank/DDBJ whole genome shotgun (WGS) entry which is preliminary data.</text>
</comment>
<evidence type="ECO:0000313" key="2">
    <source>
        <dbReference type="Proteomes" id="UP001320876"/>
    </source>
</evidence>